<evidence type="ECO:0000256" key="6">
    <source>
        <dbReference type="ARBA" id="ARBA00022617"/>
    </source>
</evidence>
<dbReference type="InterPro" id="IPR002401">
    <property type="entry name" value="Cyt_P450_E_grp-I"/>
</dbReference>
<comment type="catalytic activity">
    <reaction evidence="14">
        <text>an organic molecule + reduced [NADPH--hemoprotein reductase] + O2 = an alcohol + oxidized [NADPH--hemoprotein reductase] + H2O + H(+)</text>
        <dbReference type="Rhea" id="RHEA:17149"/>
        <dbReference type="Rhea" id="RHEA-COMP:11964"/>
        <dbReference type="Rhea" id="RHEA-COMP:11965"/>
        <dbReference type="ChEBI" id="CHEBI:15377"/>
        <dbReference type="ChEBI" id="CHEBI:15378"/>
        <dbReference type="ChEBI" id="CHEBI:15379"/>
        <dbReference type="ChEBI" id="CHEBI:30879"/>
        <dbReference type="ChEBI" id="CHEBI:57618"/>
        <dbReference type="ChEBI" id="CHEBI:58210"/>
        <dbReference type="ChEBI" id="CHEBI:142491"/>
        <dbReference type="EC" id="1.14.14.1"/>
    </reaction>
</comment>
<evidence type="ECO:0000256" key="9">
    <source>
        <dbReference type="ARBA" id="ARBA00022848"/>
    </source>
</evidence>
<dbReference type="GO" id="GO:0005789">
    <property type="term" value="C:endoplasmic reticulum membrane"/>
    <property type="evidence" value="ECO:0007669"/>
    <property type="project" value="UniProtKB-SubCell"/>
</dbReference>
<dbReference type="AlphaFoldDB" id="A0A8J9V2Z2"/>
<keyword evidence="9" id="KW-0492">Microsome</keyword>
<dbReference type="CDD" id="cd11056">
    <property type="entry name" value="CYP6-like"/>
    <property type="match status" value="1"/>
</dbReference>
<proteinExistence type="inferred from homology"/>
<evidence type="ECO:0000256" key="5">
    <source>
        <dbReference type="ARBA" id="ARBA00012109"/>
    </source>
</evidence>
<evidence type="ECO:0000313" key="18">
    <source>
        <dbReference type="Proteomes" id="UP000838878"/>
    </source>
</evidence>
<organism evidence="17 18">
    <name type="scientific">Brenthis ino</name>
    <name type="common">lesser marbled fritillary</name>
    <dbReference type="NCBI Taxonomy" id="405034"/>
    <lineage>
        <taxon>Eukaryota</taxon>
        <taxon>Metazoa</taxon>
        <taxon>Ecdysozoa</taxon>
        <taxon>Arthropoda</taxon>
        <taxon>Hexapoda</taxon>
        <taxon>Insecta</taxon>
        <taxon>Pterygota</taxon>
        <taxon>Neoptera</taxon>
        <taxon>Endopterygota</taxon>
        <taxon>Lepidoptera</taxon>
        <taxon>Glossata</taxon>
        <taxon>Ditrysia</taxon>
        <taxon>Papilionoidea</taxon>
        <taxon>Nymphalidae</taxon>
        <taxon>Heliconiinae</taxon>
        <taxon>Argynnini</taxon>
        <taxon>Brenthis</taxon>
    </lineage>
</organism>
<dbReference type="PROSITE" id="PS00086">
    <property type="entry name" value="CYTOCHROME_P450"/>
    <property type="match status" value="1"/>
</dbReference>
<comment type="cofactor">
    <cofactor evidence="1 15">
        <name>heme</name>
        <dbReference type="ChEBI" id="CHEBI:30413"/>
    </cofactor>
</comment>
<dbReference type="InterPro" id="IPR001128">
    <property type="entry name" value="Cyt_P450"/>
</dbReference>
<evidence type="ECO:0000256" key="2">
    <source>
        <dbReference type="ARBA" id="ARBA00004174"/>
    </source>
</evidence>
<evidence type="ECO:0000313" key="17">
    <source>
        <dbReference type="EMBL" id="CAH0714958.1"/>
    </source>
</evidence>
<protein>
    <recommendedName>
        <fullName evidence="5">unspecific monooxygenase</fullName>
        <ecNumber evidence="5">1.14.14.1</ecNumber>
    </recommendedName>
</protein>
<feature type="non-terminal residue" evidence="17">
    <location>
        <position position="429"/>
    </location>
</feature>
<evidence type="ECO:0000256" key="8">
    <source>
        <dbReference type="ARBA" id="ARBA00022824"/>
    </source>
</evidence>
<dbReference type="GO" id="GO:0016712">
    <property type="term" value="F:oxidoreductase activity, acting on paired donors, with incorporation or reduction of molecular oxygen, reduced flavin or flavoprotein as one donor, and incorporation of one atom of oxygen"/>
    <property type="evidence" value="ECO:0007669"/>
    <property type="project" value="UniProtKB-EC"/>
</dbReference>
<dbReference type="PRINTS" id="PR00385">
    <property type="entry name" value="P450"/>
</dbReference>
<dbReference type="PANTHER" id="PTHR24292">
    <property type="entry name" value="CYTOCHROME P450"/>
    <property type="match status" value="1"/>
</dbReference>
<keyword evidence="8" id="KW-0256">Endoplasmic reticulum</keyword>
<evidence type="ECO:0000256" key="16">
    <source>
        <dbReference type="RuleBase" id="RU000461"/>
    </source>
</evidence>
<evidence type="ECO:0000256" key="1">
    <source>
        <dbReference type="ARBA" id="ARBA00001971"/>
    </source>
</evidence>
<evidence type="ECO:0000256" key="11">
    <source>
        <dbReference type="ARBA" id="ARBA00023004"/>
    </source>
</evidence>
<dbReference type="Pfam" id="PF00067">
    <property type="entry name" value="p450"/>
    <property type="match status" value="1"/>
</dbReference>
<dbReference type="PRINTS" id="PR00463">
    <property type="entry name" value="EP450I"/>
</dbReference>
<evidence type="ECO:0000256" key="12">
    <source>
        <dbReference type="ARBA" id="ARBA00023033"/>
    </source>
</evidence>
<dbReference type="GO" id="GO:0020037">
    <property type="term" value="F:heme binding"/>
    <property type="evidence" value="ECO:0007669"/>
    <property type="project" value="InterPro"/>
</dbReference>
<name>A0A8J9V2Z2_9NEOP</name>
<gene>
    <name evidence="17" type="ORF">BINO364_LOCUS1952</name>
</gene>
<dbReference type="EC" id="1.14.14.1" evidence="5"/>
<evidence type="ECO:0000256" key="13">
    <source>
        <dbReference type="ARBA" id="ARBA00023136"/>
    </source>
</evidence>
<dbReference type="EMBL" id="OV170230">
    <property type="protein sequence ID" value="CAH0714958.1"/>
    <property type="molecule type" value="Genomic_DNA"/>
</dbReference>
<evidence type="ECO:0000256" key="15">
    <source>
        <dbReference type="PIRSR" id="PIRSR602401-1"/>
    </source>
</evidence>
<dbReference type="FunFam" id="1.10.630.10:FF:000182">
    <property type="entry name" value="Cytochrome P450 3A4"/>
    <property type="match status" value="1"/>
</dbReference>
<comment type="similarity">
    <text evidence="4 16">Belongs to the cytochrome P450 family.</text>
</comment>
<keyword evidence="10 16" id="KW-0560">Oxidoreductase</keyword>
<evidence type="ECO:0000256" key="4">
    <source>
        <dbReference type="ARBA" id="ARBA00010617"/>
    </source>
</evidence>
<accession>A0A8J9V2Z2</accession>
<evidence type="ECO:0000256" key="3">
    <source>
        <dbReference type="ARBA" id="ARBA00004406"/>
    </source>
</evidence>
<evidence type="ECO:0000256" key="14">
    <source>
        <dbReference type="ARBA" id="ARBA00047827"/>
    </source>
</evidence>
<dbReference type="InterPro" id="IPR036396">
    <property type="entry name" value="Cyt_P450_sf"/>
</dbReference>
<dbReference type="GO" id="GO:0005506">
    <property type="term" value="F:iron ion binding"/>
    <property type="evidence" value="ECO:0007669"/>
    <property type="project" value="InterPro"/>
</dbReference>
<keyword evidence="11 15" id="KW-0408">Iron</keyword>
<dbReference type="Gene3D" id="1.10.630.10">
    <property type="entry name" value="Cytochrome P450"/>
    <property type="match status" value="1"/>
</dbReference>
<dbReference type="Proteomes" id="UP000838878">
    <property type="component" value="Chromosome 10"/>
</dbReference>
<dbReference type="PANTHER" id="PTHR24292:SF54">
    <property type="entry name" value="CYP9F3-RELATED"/>
    <property type="match status" value="1"/>
</dbReference>
<dbReference type="InterPro" id="IPR017972">
    <property type="entry name" value="Cyt_P450_CS"/>
</dbReference>
<keyword evidence="7 15" id="KW-0479">Metal-binding</keyword>
<keyword evidence="12 16" id="KW-0503">Monooxygenase</keyword>
<sequence length="429" mass="49768">MLNAKKVWTPSCSGNLSKVPKRTLRRCILWNGPSFDRGDRWKVLRQNLTSLFSSSKLKNMFYLIENCATNLEEVLNYEVKLNKTLETKSILARFTMDCIGSCVFGVNTGTLEKNSRNNPFTILGEKLFDNSNYGGFRLISRAMWPAIFYKLRFQLFESSVDDFFIQLLTDVFKSRNYKTSSRQDFVDLFLTWKKKDCLVGDKISNMITDEKKTMEIKVDEKLLVGLSAMLFAAGYDTTSTTTSHLLFELAKQKEVQSKVIKEVDNYFQKHDGKLDFDCINEMPFLQACMDETLRLYPVLGTLTREVEAEYTLPTGLRLNKGMRIHIPVYYLHHNEEYFPEPEKFRPERFFGDEKKNIKQFTYMPFGEGPRICMGLRFAKMPMTAAIMTVLKKYRVQLADKMPTSLKFEPRCIVTQPVGGVHLEFIPRDT</sequence>
<comment type="subcellular location">
    <subcellularLocation>
        <location evidence="3">Endoplasmic reticulum membrane</location>
        <topology evidence="3">Peripheral membrane protein</topology>
    </subcellularLocation>
    <subcellularLocation>
        <location evidence="2">Microsome membrane</location>
        <topology evidence="2">Peripheral membrane protein</topology>
    </subcellularLocation>
</comment>
<evidence type="ECO:0000256" key="10">
    <source>
        <dbReference type="ARBA" id="ARBA00023002"/>
    </source>
</evidence>
<feature type="binding site" description="axial binding residue" evidence="15">
    <location>
        <position position="372"/>
    </location>
    <ligand>
        <name>heme</name>
        <dbReference type="ChEBI" id="CHEBI:30413"/>
    </ligand>
    <ligandPart>
        <name>Fe</name>
        <dbReference type="ChEBI" id="CHEBI:18248"/>
    </ligandPart>
</feature>
<evidence type="ECO:0000256" key="7">
    <source>
        <dbReference type="ARBA" id="ARBA00022723"/>
    </source>
</evidence>
<keyword evidence="6 15" id="KW-0349">Heme</keyword>
<reference evidence="17" key="1">
    <citation type="submission" date="2021-12" db="EMBL/GenBank/DDBJ databases">
        <authorList>
            <person name="Martin H S."/>
        </authorList>
    </citation>
    <scope>NUCLEOTIDE SEQUENCE</scope>
</reference>
<dbReference type="OrthoDB" id="2789670at2759"/>
<dbReference type="SUPFAM" id="SSF48264">
    <property type="entry name" value="Cytochrome P450"/>
    <property type="match status" value="1"/>
</dbReference>
<dbReference type="InterPro" id="IPR050476">
    <property type="entry name" value="Insect_CytP450_Detox"/>
</dbReference>
<keyword evidence="13" id="KW-0472">Membrane</keyword>
<keyword evidence="18" id="KW-1185">Reference proteome</keyword>